<evidence type="ECO:0000313" key="2">
    <source>
        <dbReference type="Proteomes" id="UP001194468"/>
    </source>
</evidence>
<dbReference type="Proteomes" id="UP001194468">
    <property type="component" value="Unassembled WGS sequence"/>
</dbReference>
<proteinExistence type="predicted"/>
<accession>A0AAD4BBQ7</accession>
<organism evidence="1 2">
    <name type="scientific">Boletus edulis BED1</name>
    <dbReference type="NCBI Taxonomy" id="1328754"/>
    <lineage>
        <taxon>Eukaryota</taxon>
        <taxon>Fungi</taxon>
        <taxon>Dikarya</taxon>
        <taxon>Basidiomycota</taxon>
        <taxon>Agaricomycotina</taxon>
        <taxon>Agaricomycetes</taxon>
        <taxon>Agaricomycetidae</taxon>
        <taxon>Boletales</taxon>
        <taxon>Boletineae</taxon>
        <taxon>Boletaceae</taxon>
        <taxon>Boletoideae</taxon>
        <taxon>Boletus</taxon>
    </lineage>
</organism>
<evidence type="ECO:0000313" key="1">
    <source>
        <dbReference type="EMBL" id="KAF8417183.1"/>
    </source>
</evidence>
<protein>
    <submittedName>
        <fullName evidence="1">Uncharacterized protein</fullName>
    </submittedName>
</protein>
<sequence>MASFLSCQAIVHPDVGYSDTETAFLQPLVFTICFPGPVPRSLIERAIPIQVSVSLSEAYRGITLPEVRTGAWCLNEEPERLLSVMTNATIDDDIPIPFLPLPPIWDHLNSDHWLVLLKEIERWLVNDIRSPTIPQWTWGRDTFWLAFIGAYPSFPNERWEQWNPDIPLEGQFIEEWLTRDGIDGSTQATLSHIWDEFCRHAALFHPSPLIASS</sequence>
<name>A0AAD4BBQ7_BOLED</name>
<comment type="caution">
    <text evidence="1">The sequence shown here is derived from an EMBL/GenBank/DDBJ whole genome shotgun (WGS) entry which is preliminary data.</text>
</comment>
<dbReference type="EMBL" id="WHUW01000229">
    <property type="protein sequence ID" value="KAF8417183.1"/>
    <property type="molecule type" value="Genomic_DNA"/>
</dbReference>
<gene>
    <name evidence="1" type="ORF">L210DRAFT_3462180</name>
</gene>
<reference evidence="1" key="1">
    <citation type="submission" date="2019-10" db="EMBL/GenBank/DDBJ databases">
        <authorList>
            <consortium name="DOE Joint Genome Institute"/>
            <person name="Kuo A."/>
            <person name="Miyauchi S."/>
            <person name="Kiss E."/>
            <person name="Drula E."/>
            <person name="Kohler A."/>
            <person name="Sanchez-Garcia M."/>
            <person name="Andreopoulos B."/>
            <person name="Barry K.W."/>
            <person name="Bonito G."/>
            <person name="Buee M."/>
            <person name="Carver A."/>
            <person name="Chen C."/>
            <person name="Cichocki N."/>
            <person name="Clum A."/>
            <person name="Culley D."/>
            <person name="Crous P.W."/>
            <person name="Fauchery L."/>
            <person name="Girlanda M."/>
            <person name="Hayes R."/>
            <person name="Keri Z."/>
            <person name="LaButti K."/>
            <person name="Lipzen A."/>
            <person name="Lombard V."/>
            <person name="Magnuson J."/>
            <person name="Maillard F."/>
            <person name="Morin E."/>
            <person name="Murat C."/>
            <person name="Nolan M."/>
            <person name="Ohm R."/>
            <person name="Pangilinan J."/>
            <person name="Pereira M."/>
            <person name="Perotto S."/>
            <person name="Peter M."/>
            <person name="Riley R."/>
            <person name="Sitrit Y."/>
            <person name="Stielow B."/>
            <person name="Szollosi G."/>
            <person name="Zifcakova L."/>
            <person name="Stursova M."/>
            <person name="Spatafora J.W."/>
            <person name="Tedersoo L."/>
            <person name="Vaario L.-M."/>
            <person name="Yamada A."/>
            <person name="Yan M."/>
            <person name="Wang P."/>
            <person name="Xu J."/>
            <person name="Bruns T."/>
            <person name="Baldrian P."/>
            <person name="Vilgalys R."/>
            <person name="Henrissat B."/>
            <person name="Grigoriev I.V."/>
            <person name="Hibbett D."/>
            <person name="Nagy L.G."/>
            <person name="Martin F.M."/>
        </authorList>
    </citation>
    <scope>NUCLEOTIDE SEQUENCE</scope>
    <source>
        <strain evidence="1">BED1</strain>
    </source>
</reference>
<keyword evidence="2" id="KW-1185">Reference proteome</keyword>
<reference evidence="1" key="2">
    <citation type="journal article" date="2020" name="Nat. Commun.">
        <title>Large-scale genome sequencing of mycorrhizal fungi provides insights into the early evolution of symbiotic traits.</title>
        <authorList>
            <person name="Miyauchi S."/>
            <person name="Kiss E."/>
            <person name="Kuo A."/>
            <person name="Drula E."/>
            <person name="Kohler A."/>
            <person name="Sanchez-Garcia M."/>
            <person name="Morin E."/>
            <person name="Andreopoulos B."/>
            <person name="Barry K.W."/>
            <person name="Bonito G."/>
            <person name="Buee M."/>
            <person name="Carver A."/>
            <person name="Chen C."/>
            <person name="Cichocki N."/>
            <person name="Clum A."/>
            <person name="Culley D."/>
            <person name="Crous P.W."/>
            <person name="Fauchery L."/>
            <person name="Girlanda M."/>
            <person name="Hayes R.D."/>
            <person name="Keri Z."/>
            <person name="LaButti K."/>
            <person name="Lipzen A."/>
            <person name="Lombard V."/>
            <person name="Magnuson J."/>
            <person name="Maillard F."/>
            <person name="Murat C."/>
            <person name="Nolan M."/>
            <person name="Ohm R.A."/>
            <person name="Pangilinan J."/>
            <person name="Pereira M.F."/>
            <person name="Perotto S."/>
            <person name="Peter M."/>
            <person name="Pfister S."/>
            <person name="Riley R."/>
            <person name="Sitrit Y."/>
            <person name="Stielow J.B."/>
            <person name="Szollosi G."/>
            <person name="Zifcakova L."/>
            <person name="Stursova M."/>
            <person name="Spatafora J.W."/>
            <person name="Tedersoo L."/>
            <person name="Vaario L.M."/>
            <person name="Yamada A."/>
            <person name="Yan M."/>
            <person name="Wang P."/>
            <person name="Xu J."/>
            <person name="Bruns T."/>
            <person name="Baldrian P."/>
            <person name="Vilgalys R."/>
            <person name="Dunand C."/>
            <person name="Henrissat B."/>
            <person name="Grigoriev I.V."/>
            <person name="Hibbett D."/>
            <person name="Nagy L.G."/>
            <person name="Martin F.M."/>
        </authorList>
    </citation>
    <scope>NUCLEOTIDE SEQUENCE</scope>
    <source>
        <strain evidence="1">BED1</strain>
    </source>
</reference>
<dbReference type="AlphaFoldDB" id="A0AAD4BBQ7"/>